<name>A1SUT8_PSYIN</name>
<protein>
    <submittedName>
        <fullName evidence="1">Uncharacterized protein</fullName>
    </submittedName>
</protein>
<reference evidence="1 2" key="1">
    <citation type="submission" date="2007-01" db="EMBL/GenBank/DDBJ databases">
        <title>Complete sequence of Psychromonas ingrahamii 37.</title>
        <authorList>
            <consortium name="US DOE Joint Genome Institute"/>
            <person name="Copeland A."/>
            <person name="Lucas S."/>
            <person name="Lapidus A."/>
            <person name="Barry K."/>
            <person name="Detter J.C."/>
            <person name="Glavina del Rio T."/>
            <person name="Hammon N."/>
            <person name="Israni S."/>
            <person name="Dalin E."/>
            <person name="Tice H."/>
            <person name="Pitluck S."/>
            <person name="Thompson L.S."/>
            <person name="Brettin T."/>
            <person name="Bruce D."/>
            <person name="Han C."/>
            <person name="Tapia R."/>
            <person name="Schmutz J."/>
            <person name="Larimer F."/>
            <person name="Land M."/>
            <person name="Hauser L."/>
            <person name="Kyrpides N."/>
            <person name="Ivanova N."/>
            <person name="Staley J."/>
            <person name="Richardson P."/>
        </authorList>
    </citation>
    <scope>NUCLEOTIDE SEQUENCE [LARGE SCALE GENOMIC DNA]</scope>
    <source>
        <strain evidence="1 2">37</strain>
    </source>
</reference>
<dbReference type="EMBL" id="CP000510">
    <property type="protein sequence ID" value="ABM03253.1"/>
    <property type="molecule type" value="Genomic_DNA"/>
</dbReference>
<keyword evidence="2" id="KW-1185">Reference proteome</keyword>
<organism evidence="1 2">
    <name type="scientific">Psychromonas ingrahamii (strain DSM 17664 / CCUG 51855 / 37)</name>
    <dbReference type="NCBI Taxonomy" id="357804"/>
    <lineage>
        <taxon>Bacteria</taxon>
        <taxon>Pseudomonadati</taxon>
        <taxon>Pseudomonadota</taxon>
        <taxon>Gammaproteobacteria</taxon>
        <taxon>Alteromonadales</taxon>
        <taxon>Psychromonadaceae</taxon>
        <taxon>Psychromonas</taxon>
    </lineage>
</organism>
<evidence type="ECO:0000313" key="2">
    <source>
        <dbReference type="Proteomes" id="UP000000639"/>
    </source>
</evidence>
<proteinExistence type="predicted"/>
<dbReference type="AlphaFoldDB" id="A1SUT8"/>
<dbReference type="HOGENOM" id="CLU_962681_0_0_6"/>
<dbReference type="eggNOG" id="ENOG5033XRZ">
    <property type="taxonomic scope" value="Bacteria"/>
</dbReference>
<sequence length="289" mass="29817">MVLIASTFIVACSGASTPSTSIKAYDGPVQFADAKYDCGGDNNGSAGLTDYYGAVNTTNVIINSNPELCEFVVTGNANSIDTSNGKAMPDIEYVIPRGLLKQGSPITASPLTTLIAEQIVADADAVPPVVRENISDVVTEVVNDLYDMDFANDTGFTALDLALDMEGTIKKLDSGTASKVIATNHVTNDVIVYVKANKGKKLNVKSLIKTSKALAKKVVTDNPGYPTTTTGEKVVTVSVADVEKVYIKVEANDPDPVTAAGITIVVAIAKPVPAPTGATGSTGLTGGGN</sequence>
<gene>
    <name evidence="1" type="ordered locus">Ping_1436</name>
</gene>
<dbReference type="KEGG" id="pin:Ping_1436"/>
<accession>A1SUT8</accession>
<dbReference type="Proteomes" id="UP000000639">
    <property type="component" value="Chromosome"/>
</dbReference>
<evidence type="ECO:0000313" key="1">
    <source>
        <dbReference type="EMBL" id="ABM03253.1"/>
    </source>
</evidence>